<dbReference type="PANTHER" id="PTHR11566">
    <property type="entry name" value="DYNAMIN"/>
    <property type="match status" value="1"/>
</dbReference>
<dbReference type="GO" id="GO:0016020">
    <property type="term" value="C:membrane"/>
    <property type="evidence" value="ECO:0007669"/>
    <property type="project" value="TreeGrafter"/>
</dbReference>
<evidence type="ECO:0000259" key="4">
    <source>
        <dbReference type="PROSITE" id="PS51718"/>
    </source>
</evidence>
<dbReference type="GO" id="GO:0006897">
    <property type="term" value="P:endocytosis"/>
    <property type="evidence" value="ECO:0007669"/>
    <property type="project" value="TreeGrafter"/>
</dbReference>
<dbReference type="CDD" id="cd08771">
    <property type="entry name" value="DLP_1"/>
    <property type="match status" value="1"/>
</dbReference>
<gene>
    <name evidence="5" type="ORF">CDD80_2181</name>
</gene>
<sequence length="726" mass="81043">MADESLGNASMLAKIDKLRELNVGSLVPLPQLVVVGDQSSGKSSVLESITGFSFPQDVGLCTRYATQISCVRGPVKSVGISIIPRPDADDKLKAKLLGFHRELSELSGENLAAVFEEANAAMGIRMVKAGKSEKSEDLPQGDDSAFSADILKIEVHGPEQNHLTVIDVPGIFRNSSPGLTSETDIILVRNMVQSYMNNNRTIILAVIPCNVDIATQEILKLAEKADPDGVRTMGVLTKPDLATEMATRNAVIELVRGNRTPLKLGYFVVKNRGADDKTSSLKERNDIEKAFFSEATWTSIRDRCGVGALKERLRRLLMSVSKKELPLVKADIEESLRRCRAELDTMGPARGDQYTQRQYLGKLATRFQTVSFAALNALYTGEPVFDEKPDLRLITRIIKLNECFAKVFQRRGHRQLFGTGKDVNGVPGRKTVKPQSCVGPDVENLPLKEYSELGSIIKTEKFTCASPSDEPITRCIQDVYHWSRGPELGTFGGTILSSVFKKQTERWEGLALSHASNAIAMVHDFIYRLLVHLCPEAQVCDQLWNDLLIPELSERYQAAMDHTRFLLKIECGSKPYTLNMAFNQALQEKRSRRIYESMVGHQEKRDELGFGNTCTEPVVAVNTIQNIVNQKTNEQHVCDDVLDTLTSYYEIARERFVDVLCQQVINYFLLEGDDSPMKVFSPEFVMGLDVDQLEMVAGEDEETKEQRQTLERRARSLEAALKVLRG</sequence>
<dbReference type="GO" id="GO:0008017">
    <property type="term" value="F:microtubule binding"/>
    <property type="evidence" value="ECO:0007669"/>
    <property type="project" value="TreeGrafter"/>
</dbReference>
<dbReference type="InterPro" id="IPR001401">
    <property type="entry name" value="Dynamin_GTPase"/>
</dbReference>
<keyword evidence="2" id="KW-0342">GTP-binding</keyword>
<evidence type="ECO:0000256" key="1">
    <source>
        <dbReference type="ARBA" id="ARBA00022741"/>
    </source>
</evidence>
<dbReference type="GO" id="GO:0005525">
    <property type="term" value="F:GTP binding"/>
    <property type="evidence" value="ECO:0007669"/>
    <property type="project" value="InterPro"/>
</dbReference>
<dbReference type="Pfam" id="PF01031">
    <property type="entry name" value="Dynamin_M"/>
    <property type="match status" value="1"/>
</dbReference>
<dbReference type="AlphaFoldDB" id="A0A2C5Z7J8"/>
<dbReference type="SMART" id="SM00053">
    <property type="entry name" value="DYNc"/>
    <property type="match status" value="1"/>
</dbReference>
<dbReference type="InterPro" id="IPR030381">
    <property type="entry name" value="G_DYNAMIN_dom"/>
</dbReference>
<dbReference type="InterPro" id="IPR022812">
    <property type="entry name" value="Dynamin"/>
</dbReference>
<dbReference type="STRING" id="2004952.A0A2C5Z7J8"/>
<dbReference type="GO" id="GO:0005874">
    <property type="term" value="C:microtubule"/>
    <property type="evidence" value="ECO:0007669"/>
    <property type="project" value="TreeGrafter"/>
</dbReference>
<evidence type="ECO:0000256" key="2">
    <source>
        <dbReference type="ARBA" id="ARBA00023134"/>
    </source>
</evidence>
<dbReference type="Proteomes" id="UP000226431">
    <property type="component" value="Unassembled WGS sequence"/>
</dbReference>
<dbReference type="InterPro" id="IPR027417">
    <property type="entry name" value="P-loop_NTPase"/>
</dbReference>
<reference evidence="5 6" key="1">
    <citation type="submission" date="2017-06" db="EMBL/GenBank/DDBJ databases">
        <title>Ant-infecting Ophiocordyceps genomes reveal a high diversity of potential behavioral manipulation genes and a possible major role for enterotoxins.</title>
        <authorList>
            <person name="De Bekker C."/>
            <person name="Evans H.C."/>
            <person name="Brachmann A."/>
            <person name="Hughes D.P."/>
        </authorList>
    </citation>
    <scope>NUCLEOTIDE SEQUENCE [LARGE SCALE GENOMIC DNA]</scope>
    <source>
        <strain evidence="5 6">Map16</strain>
    </source>
</reference>
<dbReference type="InterPro" id="IPR045063">
    <property type="entry name" value="Dynamin_N"/>
</dbReference>
<proteinExistence type="predicted"/>
<name>A0A2C5Z7J8_9HYPO</name>
<dbReference type="SUPFAM" id="SSF52540">
    <property type="entry name" value="P-loop containing nucleoside triphosphate hydrolases"/>
    <property type="match status" value="1"/>
</dbReference>
<evidence type="ECO:0008006" key="7">
    <source>
        <dbReference type="Google" id="ProtNLM"/>
    </source>
</evidence>
<dbReference type="PROSITE" id="PS51388">
    <property type="entry name" value="GED"/>
    <property type="match status" value="1"/>
</dbReference>
<dbReference type="GO" id="GO:0003924">
    <property type="term" value="F:GTPase activity"/>
    <property type="evidence" value="ECO:0007669"/>
    <property type="project" value="InterPro"/>
</dbReference>
<keyword evidence="6" id="KW-1185">Reference proteome</keyword>
<organism evidence="5 6">
    <name type="scientific">Ophiocordyceps camponoti-rufipedis</name>
    <dbReference type="NCBI Taxonomy" id="2004952"/>
    <lineage>
        <taxon>Eukaryota</taxon>
        <taxon>Fungi</taxon>
        <taxon>Dikarya</taxon>
        <taxon>Ascomycota</taxon>
        <taxon>Pezizomycotina</taxon>
        <taxon>Sordariomycetes</taxon>
        <taxon>Hypocreomycetidae</taxon>
        <taxon>Hypocreales</taxon>
        <taxon>Ophiocordycipitaceae</taxon>
        <taxon>Ophiocordyceps</taxon>
    </lineage>
</organism>
<dbReference type="FunFam" id="3.40.50.300:FF:001425">
    <property type="entry name" value="Dynamin GTPase, putative"/>
    <property type="match status" value="1"/>
</dbReference>
<dbReference type="GO" id="GO:0005739">
    <property type="term" value="C:mitochondrion"/>
    <property type="evidence" value="ECO:0007669"/>
    <property type="project" value="TreeGrafter"/>
</dbReference>
<dbReference type="InterPro" id="IPR020850">
    <property type="entry name" value="GED_dom"/>
</dbReference>
<dbReference type="Pfam" id="PF00350">
    <property type="entry name" value="Dynamin_N"/>
    <property type="match status" value="1"/>
</dbReference>
<dbReference type="GO" id="GO:0000266">
    <property type="term" value="P:mitochondrial fission"/>
    <property type="evidence" value="ECO:0007669"/>
    <property type="project" value="TreeGrafter"/>
</dbReference>
<evidence type="ECO:0000313" key="5">
    <source>
        <dbReference type="EMBL" id="PHH75692.1"/>
    </source>
</evidence>
<dbReference type="OrthoDB" id="415706at2759"/>
<dbReference type="InterPro" id="IPR000375">
    <property type="entry name" value="Dynamin_stalk"/>
</dbReference>
<accession>A0A2C5Z7J8</accession>
<dbReference type="PRINTS" id="PR00195">
    <property type="entry name" value="DYNAMIN"/>
</dbReference>
<dbReference type="PANTHER" id="PTHR11566:SF215">
    <property type="entry name" value="DYNAMIN GTPASE"/>
    <property type="match status" value="1"/>
</dbReference>
<keyword evidence="1" id="KW-0547">Nucleotide-binding</keyword>
<dbReference type="Gene3D" id="3.40.50.300">
    <property type="entry name" value="P-loop containing nucleotide triphosphate hydrolases"/>
    <property type="match status" value="1"/>
</dbReference>
<dbReference type="GO" id="GO:0048312">
    <property type="term" value="P:intracellular distribution of mitochondria"/>
    <property type="evidence" value="ECO:0007669"/>
    <property type="project" value="TreeGrafter"/>
</dbReference>
<evidence type="ECO:0000313" key="6">
    <source>
        <dbReference type="Proteomes" id="UP000226431"/>
    </source>
</evidence>
<feature type="domain" description="Dynamin-type G" evidence="4">
    <location>
        <begin position="26"/>
        <end position="326"/>
    </location>
</feature>
<comment type="caution">
    <text evidence="5">The sequence shown here is derived from an EMBL/GenBank/DDBJ whole genome shotgun (WGS) entry which is preliminary data.</text>
</comment>
<evidence type="ECO:0000259" key="3">
    <source>
        <dbReference type="PROSITE" id="PS51388"/>
    </source>
</evidence>
<feature type="domain" description="GED" evidence="3">
    <location>
        <begin position="638"/>
        <end position="726"/>
    </location>
</feature>
<dbReference type="EMBL" id="NJES01000202">
    <property type="protein sequence ID" value="PHH75692.1"/>
    <property type="molecule type" value="Genomic_DNA"/>
</dbReference>
<protein>
    <recommendedName>
        <fullName evidence="7">GED domain-containing protein</fullName>
    </recommendedName>
</protein>
<dbReference type="GO" id="GO:0016559">
    <property type="term" value="P:peroxisome fission"/>
    <property type="evidence" value="ECO:0007669"/>
    <property type="project" value="TreeGrafter"/>
</dbReference>
<dbReference type="PROSITE" id="PS51718">
    <property type="entry name" value="G_DYNAMIN_2"/>
    <property type="match status" value="1"/>
</dbReference>